<evidence type="ECO:0000256" key="5">
    <source>
        <dbReference type="SAM" id="MobiDB-lite"/>
    </source>
</evidence>
<comment type="similarity">
    <text evidence="2">Belongs to the glycosyltransferase 2 family.</text>
</comment>
<evidence type="ECO:0000256" key="2">
    <source>
        <dbReference type="ARBA" id="ARBA00006739"/>
    </source>
</evidence>
<dbReference type="EMBL" id="CP101989">
    <property type="protein sequence ID" value="UUI66012.1"/>
    <property type="molecule type" value="Genomic_DNA"/>
</dbReference>
<accession>A0ABY5K6E3</accession>
<evidence type="ECO:0000256" key="3">
    <source>
        <dbReference type="ARBA" id="ARBA00022676"/>
    </source>
</evidence>
<dbReference type="PANTHER" id="PTHR43179:SF12">
    <property type="entry name" value="GALACTOFURANOSYLTRANSFERASE GLFT2"/>
    <property type="match status" value="1"/>
</dbReference>
<dbReference type="Proteomes" id="UP001317322">
    <property type="component" value="Chromosome"/>
</dbReference>
<dbReference type="PANTHER" id="PTHR43179">
    <property type="entry name" value="RHAMNOSYLTRANSFERASE WBBL"/>
    <property type="match status" value="1"/>
</dbReference>
<dbReference type="EC" id="2.4.-.-" evidence="7"/>
<name>A0ABY5K6E3_9CELL</name>
<feature type="region of interest" description="Disordered" evidence="5">
    <location>
        <begin position="1"/>
        <end position="20"/>
    </location>
</feature>
<dbReference type="Pfam" id="PF00535">
    <property type="entry name" value="Glycos_transf_2"/>
    <property type="match status" value="1"/>
</dbReference>
<gene>
    <name evidence="7" type="ORF">NP075_04585</name>
</gene>
<keyword evidence="3 7" id="KW-0328">Glycosyltransferase</keyword>
<keyword evidence="4 7" id="KW-0808">Transferase</keyword>
<proteinExistence type="inferred from homology"/>
<reference evidence="7 8" key="1">
    <citation type="submission" date="2022-07" db="EMBL/GenBank/DDBJ databases">
        <title>Novel species in genus cellulomonas.</title>
        <authorList>
            <person name="Ye L."/>
        </authorList>
    </citation>
    <scope>NUCLEOTIDE SEQUENCE [LARGE SCALE GENOMIC DNA]</scope>
    <source>
        <strain evidence="8">zg-Y908</strain>
    </source>
</reference>
<evidence type="ECO:0000313" key="8">
    <source>
        <dbReference type="Proteomes" id="UP001317322"/>
    </source>
</evidence>
<evidence type="ECO:0000256" key="1">
    <source>
        <dbReference type="ARBA" id="ARBA00004776"/>
    </source>
</evidence>
<dbReference type="RefSeq" id="WP_227564129.1">
    <property type="nucleotide sequence ID" value="NZ_CP101989.1"/>
</dbReference>
<dbReference type="GO" id="GO:0016757">
    <property type="term" value="F:glycosyltransferase activity"/>
    <property type="evidence" value="ECO:0007669"/>
    <property type="project" value="UniProtKB-KW"/>
</dbReference>
<organism evidence="7 8">
    <name type="scientific">Cellulomonas wangsupingiae</name>
    <dbReference type="NCBI Taxonomy" id="2968085"/>
    <lineage>
        <taxon>Bacteria</taxon>
        <taxon>Bacillati</taxon>
        <taxon>Actinomycetota</taxon>
        <taxon>Actinomycetes</taxon>
        <taxon>Micrococcales</taxon>
        <taxon>Cellulomonadaceae</taxon>
        <taxon>Cellulomonas</taxon>
    </lineage>
</organism>
<comment type="pathway">
    <text evidence="1">Cell wall biogenesis; cell wall polysaccharide biosynthesis.</text>
</comment>
<protein>
    <submittedName>
        <fullName evidence="7">Glycosyltransferase</fullName>
        <ecNumber evidence="7">2.4.-.-</ecNumber>
    </submittedName>
</protein>
<dbReference type="InterPro" id="IPR001173">
    <property type="entry name" value="Glyco_trans_2-like"/>
</dbReference>
<evidence type="ECO:0000259" key="6">
    <source>
        <dbReference type="Pfam" id="PF00535"/>
    </source>
</evidence>
<dbReference type="Gene3D" id="3.90.550.10">
    <property type="entry name" value="Spore Coat Polysaccharide Biosynthesis Protein SpsA, Chain A"/>
    <property type="match status" value="1"/>
</dbReference>
<sequence>MSSTQDTSARDAPGAEVPPATAGVTAPLVVAMLTYRRPEDVRAAVPAFLAELGTVDVRAELLVVDNDPEGGARGTVESVGDPRVRYAHEPRPGIAAGRNRALAECAGSELLVFVDDDERPTPGWLAALLAEHARSGAAAVVGAVVSEYEHEPDAWLAAGRFFDRRRLPTGTVVDVAATNNLLLDLGRLRRTGVTFDERFGLSGGSDTLFSRRLTAVGETMVWCDEAVVVDHVPADRLTRAWVLRRAYRSGNSGARAEVVLSRGAARQLVRARYVVRGVVRMAGGGARVLVGALTRSVVHDARGRRSVQRGRGMVSGALGHVVYEYRRQD</sequence>
<dbReference type="SUPFAM" id="SSF53448">
    <property type="entry name" value="Nucleotide-diphospho-sugar transferases"/>
    <property type="match status" value="1"/>
</dbReference>
<evidence type="ECO:0000256" key="4">
    <source>
        <dbReference type="ARBA" id="ARBA00022679"/>
    </source>
</evidence>
<keyword evidence="8" id="KW-1185">Reference proteome</keyword>
<evidence type="ECO:0000313" key="7">
    <source>
        <dbReference type="EMBL" id="UUI66012.1"/>
    </source>
</evidence>
<feature type="domain" description="Glycosyltransferase 2-like" evidence="6">
    <location>
        <begin position="30"/>
        <end position="179"/>
    </location>
</feature>
<dbReference type="InterPro" id="IPR029044">
    <property type="entry name" value="Nucleotide-diphossugar_trans"/>
</dbReference>